<keyword evidence="3" id="KW-1185">Reference proteome</keyword>
<dbReference type="FunFam" id="3.40.50.720:FF:000702">
    <property type="entry name" value="NADH dehydrogenase (Ubiquinone)"/>
    <property type="match status" value="1"/>
</dbReference>
<dbReference type="SUPFAM" id="SSF51735">
    <property type="entry name" value="NAD(P)-binding Rossmann-fold domains"/>
    <property type="match status" value="1"/>
</dbReference>
<dbReference type="Gene3D" id="3.40.50.720">
    <property type="entry name" value="NAD(P)-binding Rossmann-like Domain"/>
    <property type="match status" value="1"/>
</dbReference>
<reference evidence="2 3" key="1">
    <citation type="submission" date="2015-07" db="EMBL/GenBank/DDBJ databases">
        <title>Whole genome sequencing of Bosea vaviloviae isolated from cave pool.</title>
        <authorList>
            <person name="Tan N.E.H."/>
            <person name="Lee Y.P."/>
            <person name="Gan H.M."/>
            <person name="Barton H."/>
            <person name="Savka M.A."/>
        </authorList>
    </citation>
    <scope>NUCLEOTIDE SEQUENCE [LARGE SCALE GENOMIC DNA]</scope>
    <source>
        <strain evidence="2 3">SD260</strain>
    </source>
</reference>
<dbReference type="Proteomes" id="UP000037822">
    <property type="component" value="Unassembled WGS sequence"/>
</dbReference>
<name>A0A0N1F5A0_9HYPH</name>
<dbReference type="OrthoDB" id="9776313at2"/>
<protein>
    <submittedName>
        <fullName evidence="2">3-beta hydroxysteroid dehydrogenase</fullName>
    </submittedName>
</protein>
<organism evidence="2 3">
    <name type="scientific">Bosea vaviloviae</name>
    <dbReference type="NCBI Taxonomy" id="1526658"/>
    <lineage>
        <taxon>Bacteria</taxon>
        <taxon>Pseudomonadati</taxon>
        <taxon>Pseudomonadota</taxon>
        <taxon>Alphaproteobacteria</taxon>
        <taxon>Hyphomicrobiales</taxon>
        <taxon>Boseaceae</taxon>
        <taxon>Bosea</taxon>
    </lineage>
</organism>
<dbReference type="Pfam" id="PF01370">
    <property type="entry name" value="Epimerase"/>
    <property type="match status" value="1"/>
</dbReference>
<dbReference type="InterPro" id="IPR051207">
    <property type="entry name" value="ComplexI_NDUFA9_subunit"/>
</dbReference>
<dbReference type="PANTHER" id="PTHR12126:SF11">
    <property type="entry name" value="NADH DEHYDROGENASE [UBIQUINONE] 1 ALPHA SUBCOMPLEX SUBUNIT 9, MITOCHONDRIAL"/>
    <property type="match status" value="1"/>
</dbReference>
<dbReference type="InterPro" id="IPR001509">
    <property type="entry name" value="Epimerase_deHydtase"/>
</dbReference>
<dbReference type="PATRIC" id="fig|1526658.3.peg.2873"/>
<dbReference type="AlphaFoldDB" id="A0A0N1F5A0"/>
<dbReference type="CDD" id="cd05271">
    <property type="entry name" value="NDUFA9_like_SDR_a"/>
    <property type="match status" value="1"/>
</dbReference>
<feature type="domain" description="NAD-dependent epimerase/dehydratase" evidence="1">
    <location>
        <begin position="13"/>
        <end position="222"/>
    </location>
</feature>
<gene>
    <name evidence="2" type="ORF">AE618_11225</name>
</gene>
<dbReference type="GO" id="GO:0044877">
    <property type="term" value="F:protein-containing complex binding"/>
    <property type="evidence" value="ECO:0007669"/>
    <property type="project" value="TreeGrafter"/>
</dbReference>
<dbReference type="PANTHER" id="PTHR12126">
    <property type="entry name" value="NADH-UBIQUINONE OXIDOREDUCTASE 39 KDA SUBUNIT-RELATED"/>
    <property type="match status" value="1"/>
</dbReference>
<dbReference type="EMBL" id="LGSZ01000035">
    <property type="protein sequence ID" value="KPH80932.1"/>
    <property type="molecule type" value="Genomic_DNA"/>
</dbReference>
<comment type="caution">
    <text evidence="2">The sequence shown here is derived from an EMBL/GenBank/DDBJ whole genome shotgun (WGS) entry which is preliminary data.</text>
</comment>
<evidence type="ECO:0000259" key="1">
    <source>
        <dbReference type="Pfam" id="PF01370"/>
    </source>
</evidence>
<evidence type="ECO:0000313" key="3">
    <source>
        <dbReference type="Proteomes" id="UP000037822"/>
    </source>
</evidence>
<proteinExistence type="predicted"/>
<evidence type="ECO:0000313" key="2">
    <source>
        <dbReference type="EMBL" id="KPH80932.1"/>
    </source>
</evidence>
<dbReference type="RefSeq" id="WP_054209147.1">
    <property type="nucleotide sequence ID" value="NZ_LGSZ01000035.1"/>
</dbReference>
<accession>A0A0N1F5A0</accession>
<dbReference type="InterPro" id="IPR036291">
    <property type="entry name" value="NAD(P)-bd_dom_sf"/>
</dbReference>
<sequence>MANDLSLPSQQLVTVFGGSGFVGRHVVRALVQRGYRVRVAVRRPDLAGFLQPLGTVGQIHAVQANLRYPDSVAAAVKGAAAVVNLVGILQEGGRQTFAGVQANGARAVAQACAAAGITRVVHVSAIGAASESGSVYARSKAEGEAAFHASVPGAVVLRPSIVFGPEDGFFNRFAALARSLPVLPLIGGGETKFQPVFVGDVAEAVARAVEGRVPGGRIYELGGPEVKSFRELIVDICKVTDRKPLLVSLPFPLARLQARILEIVNALTLGLLPDALMLTRDQVKLLESDNVVSAAAVAEGRSFEALGIAPVSVDAVVPSYLWRFRKAGQFDTARSDA</sequence>